<dbReference type="Pfam" id="PF03314">
    <property type="entry name" value="DUF273"/>
    <property type="match status" value="1"/>
</dbReference>
<keyword evidence="3" id="KW-1185">Reference proteome</keyword>
<keyword evidence="1" id="KW-0472">Membrane</keyword>
<accession>A0A0D6LKF1</accession>
<proteinExistence type="predicted"/>
<evidence type="ECO:0000256" key="1">
    <source>
        <dbReference type="SAM" id="Phobius"/>
    </source>
</evidence>
<reference evidence="2 3" key="1">
    <citation type="submission" date="2013-05" db="EMBL/GenBank/DDBJ databases">
        <title>Draft genome of the parasitic nematode Anyclostoma ceylanicum.</title>
        <authorList>
            <person name="Mitreva M."/>
        </authorList>
    </citation>
    <scope>NUCLEOTIDE SEQUENCE [LARGE SCALE GENOMIC DNA]</scope>
</reference>
<dbReference type="Gene3D" id="3.90.550.10">
    <property type="entry name" value="Spore Coat Polysaccharide Biosynthesis Protein SpsA, Chain A"/>
    <property type="match status" value="1"/>
</dbReference>
<dbReference type="EMBL" id="KE125040">
    <property type="protein sequence ID" value="EPB72525.1"/>
    <property type="molecule type" value="Genomic_DNA"/>
</dbReference>
<dbReference type="InterPro" id="IPR029044">
    <property type="entry name" value="Nucleotide-diphossugar_trans"/>
</dbReference>
<dbReference type="PANTHER" id="PTHR31562">
    <property type="entry name" value="PROTEIN CBG18972"/>
    <property type="match status" value="1"/>
</dbReference>
<organism evidence="2 3">
    <name type="scientific">Ancylostoma ceylanicum</name>
    <dbReference type="NCBI Taxonomy" id="53326"/>
    <lineage>
        <taxon>Eukaryota</taxon>
        <taxon>Metazoa</taxon>
        <taxon>Ecdysozoa</taxon>
        <taxon>Nematoda</taxon>
        <taxon>Chromadorea</taxon>
        <taxon>Rhabditida</taxon>
        <taxon>Rhabditina</taxon>
        <taxon>Rhabditomorpha</taxon>
        <taxon>Strongyloidea</taxon>
        <taxon>Ancylostomatidae</taxon>
        <taxon>Ancylostomatinae</taxon>
        <taxon>Ancylostoma</taxon>
    </lineage>
</organism>
<protein>
    <recommendedName>
        <fullName evidence="4">Nucleotide-diphospho-sugar transferase domain-containing protein</fullName>
    </recommendedName>
</protein>
<keyword evidence="1" id="KW-1133">Transmembrane helix</keyword>
<dbReference type="PANTHER" id="PTHR31562:SF9">
    <property type="entry name" value="GLYCOSYLTRANSFERASE FAMILY 8 PROTEIN"/>
    <property type="match status" value="1"/>
</dbReference>
<evidence type="ECO:0000313" key="2">
    <source>
        <dbReference type="EMBL" id="EPB72525.1"/>
    </source>
</evidence>
<evidence type="ECO:0000313" key="3">
    <source>
        <dbReference type="Proteomes" id="UP000054495"/>
    </source>
</evidence>
<gene>
    <name evidence="2" type="ORF">ANCCEY_08386</name>
</gene>
<dbReference type="InterPro" id="IPR004988">
    <property type="entry name" value="DUF273"/>
</dbReference>
<feature type="transmembrane region" description="Helical" evidence="1">
    <location>
        <begin position="12"/>
        <end position="39"/>
    </location>
</feature>
<dbReference type="AlphaFoldDB" id="A0A0D6LKF1"/>
<dbReference type="Proteomes" id="UP000054495">
    <property type="component" value="Unassembled WGS sequence"/>
</dbReference>
<dbReference type="SUPFAM" id="SSF53448">
    <property type="entry name" value="Nucleotide-diphospho-sugar transferases"/>
    <property type="match status" value="1"/>
</dbReference>
<keyword evidence="1" id="KW-0812">Transmembrane</keyword>
<sequence>MRVMQIRHRRVYFIRSAAVFTAIVLSVYCISSTIIPALYNNPSYLYDDFLELEKVTRTNGWLRKQSILPLFDYILYLDADIGVVNPKRRVEEYLDIKADIVFYDRFYNWEISAGSYLVKNTKWSQDFLYGFANYVNRLPNSFHGTDNGALHAYVAETVLPNNNSDLNICMEVYKNSKNYWDLFLYEACIRNILQDNSHLGKIRILHKGTAWARDNWITNNFWSEERDFMIHGWKENQLQTYKKKPVLSISKFRSNWYNPLAGPIHLSLCTKRNVSWRYDENLITTKEEIDNLLHNFSQEVERAKAAVLQSLPTLSPKIGKQRS</sequence>
<evidence type="ECO:0008006" key="4">
    <source>
        <dbReference type="Google" id="ProtNLM"/>
    </source>
</evidence>
<name>A0A0D6LKF1_9BILA</name>